<dbReference type="KEGG" id="tbn:TBH_C2269"/>
<keyword evidence="3" id="KW-1185">Reference proteome</keyword>
<feature type="domain" description="SLH" evidence="1">
    <location>
        <begin position="178"/>
        <end position="241"/>
    </location>
</feature>
<dbReference type="Pfam" id="PF00395">
    <property type="entry name" value="SLH"/>
    <property type="match status" value="2"/>
</dbReference>
<dbReference type="AlphaFoldDB" id="A0A7U6GK73"/>
<protein>
    <recommendedName>
        <fullName evidence="1">SLH domain-containing protein</fullName>
    </recommendedName>
</protein>
<feature type="domain" description="SLH" evidence="1">
    <location>
        <begin position="308"/>
        <end position="363"/>
    </location>
</feature>
<name>A0A7U6GK73_9GAMM</name>
<organism evidence="2 3">
    <name type="scientific">Thiolapillus brandeum</name>
    <dbReference type="NCBI Taxonomy" id="1076588"/>
    <lineage>
        <taxon>Bacteria</taxon>
        <taxon>Pseudomonadati</taxon>
        <taxon>Pseudomonadota</taxon>
        <taxon>Gammaproteobacteria</taxon>
        <taxon>Chromatiales</taxon>
        <taxon>Sedimenticolaceae</taxon>
        <taxon>Thiolapillus</taxon>
    </lineage>
</organism>
<dbReference type="InterPro" id="IPR051465">
    <property type="entry name" value="Cell_Envelope_Struct_Comp"/>
</dbReference>
<evidence type="ECO:0000313" key="2">
    <source>
        <dbReference type="EMBL" id="BAO45180.1"/>
    </source>
</evidence>
<proteinExistence type="predicted"/>
<dbReference type="OrthoDB" id="5140323at2"/>
<dbReference type="EMBL" id="AP012273">
    <property type="protein sequence ID" value="BAO45180.1"/>
    <property type="molecule type" value="Genomic_DNA"/>
</dbReference>
<dbReference type="PROSITE" id="PS51272">
    <property type="entry name" value="SLH"/>
    <property type="match status" value="3"/>
</dbReference>
<gene>
    <name evidence="2" type="ORF">TBH_C2269</name>
</gene>
<evidence type="ECO:0000313" key="3">
    <source>
        <dbReference type="Proteomes" id="UP000031631"/>
    </source>
</evidence>
<dbReference type="PANTHER" id="PTHR43308">
    <property type="entry name" value="OUTER MEMBRANE PROTEIN ALPHA-RELATED"/>
    <property type="match status" value="1"/>
</dbReference>
<evidence type="ECO:0000259" key="1">
    <source>
        <dbReference type="PROSITE" id="PS51272"/>
    </source>
</evidence>
<reference evidence="2 3" key="1">
    <citation type="journal article" date="2014" name="PLoS ONE">
        <title>Physiological and genomic features of a novel sulfur-oxidizing gammaproteobacterium belonging to a previously uncultivated symbiotic lineage isolated from a hydrothermal vent.</title>
        <authorList>
            <person name="Nunoura T."/>
            <person name="Takaki Y."/>
            <person name="Kazama H."/>
            <person name="Kakuta J."/>
            <person name="Shimamura S."/>
            <person name="Makita H."/>
            <person name="Hirai M."/>
            <person name="Miyazaki M."/>
            <person name="Takai K."/>
        </authorList>
    </citation>
    <scope>NUCLEOTIDE SEQUENCE [LARGE SCALE GENOMIC DNA]</scope>
    <source>
        <strain evidence="2 3">Hiromi1</strain>
    </source>
</reference>
<dbReference type="InterPro" id="IPR001119">
    <property type="entry name" value="SLH_dom"/>
</dbReference>
<dbReference type="PANTHER" id="PTHR43308:SF5">
    <property type="entry name" value="S-LAYER PROTEIN _ PEPTIDOGLYCAN ENDO-BETA-N-ACETYLGLUCOSAMINIDASE"/>
    <property type="match status" value="1"/>
</dbReference>
<sequence length="363" mass="39532">MEYSHKVGRRFANPDTTQAGLCHIDWPLAATLLPGTVPKSRRNFLAGCADRTSMPEYTVNIQMNHMKTLASALLLSGSGILHANTQTITIIDTDHSFEIQVESTEMMADGSLQLNVAPHYTEMINPIARNTSNLVLDDNTLGASISCNWSSWSMDSQGHIALNIDPNDPDPCGNPAYAWPTYQDVYSFHWAYNDVQALTSAGISSGCDATHFCPDEPVTRAQMAMFLEKSINGSDFIPEPATGMFPDVPADHWAAAWIERLALDEISTGCGADAFCPETEVSRAQMAPLILRAVHLGDNTPYTPPAATGTLFNDIPADYWGADWIEALSAAEITHGCDATHYCPDGNVTRAQMAAFLNRSFQL</sequence>
<accession>A0A7U6GK73</accession>
<dbReference type="Proteomes" id="UP000031631">
    <property type="component" value="Chromosome"/>
</dbReference>
<feature type="domain" description="SLH" evidence="1">
    <location>
        <begin position="242"/>
        <end position="304"/>
    </location>
</feature>